<dbReference type="PANTHER" id="PTHR10826:SF1">
    <property type="entry name" value="COMPLEMENT COMPONENT 1 Q SUBCOMPONENT-BINDING PROTEIN, MITOCHONDRIAL"/>
    <property type="match status" value="1"/>
</dbReference>
<reference evidence="2 3" key="1">
    <citation type="submission" date="2023-11" db="EMBL/GenBank/DDBJ databases">
        <authorList>
            <person name="Hedman E."/>
            <person name="Englund M."/>
            <person name="Stromberg M."/>
            <person name="Nyberg Akerstrom W."/>
            <person name="Nylinder S."/>
            <person name="Jareborg N."/>
            <person name="Kallberg Y."/>
            <person name="Kronander E."/>
        </authorList>
    </citation>
    <scope>NUCLEOTIDE SEQUENCE [LARGE SCALE GENOMIC DNA]</scope>
</reference>
<evidence type="ECO:0000313" key="2">
    <source>
        <dbReference type="EMBL" id="CAK1580650.1"/>
    </source>
</evidence>
<gene>
    <name evidence="2" type="ORF">PARMNEM_LOCUS2416</name>
</gene>
<proteinExistence type="inferred from homology"/>
<comment type="caution">
    <text evidence="2">The sequence shown here is derived from an EMBL/GenBank/DDBJ whole genome shotgun (WGS) entry which is preliminary data.</text>
</comment>
<accession>A0AAV1KCU4</accession>
<dbReference type="Pfam" id="PF02330">
    <property type="entry name" value="MAM33"/>
    <property type="match status" value="1"/>
</dbReference>
<evidence type="ECO:0000256" key="1">
    <source>
        <dbReference type="ARBA" id="ARBA00005457"/>
    </source>
</evidence>
<evidence type="ECO:0008006" key="4">
    <source>
        <dbReference type="Google" id="ProtNLM"/>
    </source>
</evidence>
<dbReference type="PANTHER" id="PTHR10826">
    <property type="entry name" value="COMPLEMENT COMPONENT 1"/>
    <property type="match status" value="1"/>
</dbReference>
<dbReference type="EMBL" id="CAVLGL010000013">
    <property type="protein sequence ID" value="CAK1580650.1"/>
    <property type="molecule type" value="Genomic_DNA"/>
</dbReference>
<protein>
    <recommendedName>
        <fullName evidence="4">Complement component 1 Q subcomponent-binding protein, mitochondrial</fullName>
    </recommendedName>
</protein>
<evidence type="ECO:0000313" key="3">
    <source>
        <dbReference type="Proteomes" id="UP001314205"/>
    </source>
</evidence>
<dbReference type="SUPFAM" id="SSF54529">
    <property type="entry name" value="Mitochondrial glycoprotein MAM33-like"/>
    <property type="match status" value="1"/>
</dbReference>
<dbReference type="GO" id="GO:0042256">
    <property type="term" value="P:cytosolic ribosome assembly"/>
    <property type="evidence" value="ECO:0007669"/>
    <property type="project" value="TreeGrafter"/>
</dbReference>
<dbReference type="GO" id="GO:0005759">
    <property type="term" value="C:mitochondrial matrix"/>
    <property type="evidence" value="ECO:0007669"/>
    <property type="project" value="InterPro"/>
</dbReference>
<dbReference type="InterPro" id="IPR003428">
    <property type="entry name" value="MAM33"/>
</dbReference>
<dbReference type="Gene3D" id="3.10.280.10">
    <property type="entry name" value="Mitochondrial glycoprotein"/>
    <property type="match status" value="1"/>
</dbReference>
<sequence>MNGLIKTTQRVIQSCVKNTSLTSALVSRTQAPVKRDFTRGIWHMTCSKRLDGLQSTSSLLHNHSNTCSCGCGLKALHTKGERELVEFLTEEIVAERKAQKVKALPTEVEGFTVKGDGAEVVLTKQLKDEIVRITFNVNHTVDSEDFGEGEVQADKQEFTEMRSKPQFEVDLVRGDSTLGFTCSFLQEPPTPGDEYSDIFGIDEVTLYKGEWSDKVYAVAGDVLDGYLYDLLMNLLEEKGVSNEFVQKLSDFSTAYEHSAYINLLEGISKFTIGKQ</sequence>
<name>A0AAV1KCU4_9NEOP</name>
<dbReference type="Proteomes" id="UP001314205">
    <property type="component" value="Unassembled WGS sequence"/>
</dbReference>
<dbReference type="InterPro" id="IPR036561">
    <property type="entry name" value="MAM33_sf"/>
</dbReference>
<dbReference type="FunFam" id="3.10.280.10:FF:000005">
    <property type="entry name" value="Glycoprotein gC1qBP, putative"/>
    <property type="match status" value="1"/>
</dbReference>
<keyword evidence="3" id="KW-1185">Reference proteome</keyword>
<dbReference type="AlphaFoldDB" id="A0AAV1KCU4"/>
<organism evidence="2 3">
    <name type="scientific">Parnassius mnemosyne</name>
    <name type="common">clouded apollo</name>
    <dbReference type="NCBI Taxonomy" id="213953"/>
    <lineage>
        <taxon>Eukaryota</taxon>
        <taxon>Metazoa</taxon>
        <taxon>Ecdysozoa</taxon>
        <taxon>Arthropoda</taxon>
        <taxon>Hexapoda</taxon>
        <taxon>Insecta</taxon>
        <taxon>Pterygota</taxon>
        <taxon>Neoptera</taxon>
        <taxon>Endopterygota</taxon>
        <taxon>Lepidoptera</taxon>
        <taxon>Glossata</taxon>
        <taxon>Ditrysia</taxon>
        <taxon>Papilionoidea</taxon>
        <taxon>Papilionidae</taxon>
        <taxon>Parnassiinae</taxon>
        <taxon>Parnassini</taxon>
        <taxon>Parnassius</taxon>
        <taxon>Driopa</taxon>
    </lineage>
</organism>
<comment type="similarity">
    <text evidence="1">Belongs to the MAM33 family.</text>
</comment>